<dbReference type="InParanoid" id="A0A665VFX9"/>
<dbReference type="GeneID" id="115055783"/>
<dbReference type="PANTHER" id="PTHR24243:SF207">
    <property type="entry name" value="PYROKININ-1 RECEPTOR-LIKE"/>
    <property type="match status" value="1"/>
</dbReference>
<dbReference type="AlphaFoldDB" id="A0A665VFX9"/>
<dbReference type="SUPFAM" id="SSF81321">
    <property type="entry name" value="Family A G protein-coupled receptor-like"/>
    <property type="match status" value="1"/>
</dbReference>
<keyword evidence="3 9" id="KW-1133">Transmembrane helix</keyword>
<evidence type="ECO:0000256" key="6">
    <source>
        <dbReference type="ARBA" id="ARBA00023170"/>
    </source>
</evidence>
<dbReference type="GO" id="GO:0004930">
    <property type="term" value="F:G protein-coupled receptor activity"/>
    <property type="evidence" value="ECO:0007669"/>
    <property type="project" value="UniProtKB-KW"/>
</dbReference>
<reference evidence="11" key="2">
    <citation type="submission" date="2025-08" db="UniProtKB">
        <authorList>
            <consortium name="Ensembl"/>
        </authorList>
    </citation>
    <scope>IDENTIFICATION</scope>
</reference>
<dbReference type="PROSITE" id="PS50262">
    <property type="entry name" value="G_PROTEIN_RECEP_F1_2"/>
    <property type="match status" value="1"/>
</dbReference>
<comment type="similarity">
    <text evidence="8">Belongs to the G-protein coupled receptor 1 family.</text>
</comment>
<keyword evidence="12" id="KW-1185">Reference proteome</keyword>
<comment type="subcellular location">
    <subcellularLocation>
        <location evidence="1">Membrane</location>
        <topology evidence="1">Multi-pass membrane protein</topology>
    </subcellularLocation>
</comment>
<dbReference type="InterPro" id="IPR017452">
    <property type="entry name" value="GPCR_Rhodpsn_7TM"/>
</dbReference>
<proteinExistence type="inferred from homology"/>
<feature type="transmembrane region" description="Helical" evidence="9">
    <location>
        <begin position="41"/>
        <end position="62"/>
    </location>
</feature>
<keyword evidence="7 8" id="KW-0807">Transducer</keyword>
<evidence type="ECO:0000313" key="12">
    <source>
        <dbReference type="Proteomes" id="UP000472264"/>
    </source>
</evidence>
<dbReference type="PRINTS" id="PR00237">
    <property type="entry name" value="GPCRRHODOPSN"/>
</dbReference>
<feature type="domain" description="G-protein coupled receptors family 1 profile" evidence="10">
    <location>
        <begin position="54"/>
        <end position="342"/>
    </location>
</feature>
<evidence type="ECO:0000256" key="4">
    <source>
        <dbReference type="ARBA" id="ARBA00023040"/>
    </source>
</evidence>
<feature type="transmembrane region" description="Helical" evidence="9">
    <location>
        <begin position="115"/>
        <end position="134"/>
    </location>
</feature>
<keyword evidence="4 8" id="KW-0297">G-protein coupled receptor</keyword>
<feature type="transmembrane region" description="Helical" evidence="9">
    <location>
        <begin position="330"/>
        <end position="349"/>
    </location>
</feature>
<keyword evidence="2 8" id="KW-0812">Transmembrane</keyword>
<name>A0A665VFX9_ECHNA</name>
<dbReference type="Proteomes" id="UP000472264">
    <property type="component" value="Chromosome 15"/>
</dbReference>
<gene>
    <name evidence="11" type="primary">LOC115055783</name>
</gene>
<organism evidence="11 12">
    <name type="scientific">Echeneis naucrates</name>
    <name type="common">Live sharksucker</name>
    <dbReference type="NCBI Taxonomy" id="173247"/>
    <lineage>
        <taxon>Eukaryota</taxon>
        <taxon>Metazoa</taxon>
        <taxon>Chordata</taxon>
        <taxon>Craniata</taxon>
        <taxon>Vertebrata</taxon>
        <taxon>Euteleostomi</taxon>
        <taxon>Actinopterygii</taxon>
        <taxon>Neopterygii</taxon>
        <taxon>Teleostei</taxon>
        <taxon>Neoteleostei</taxon>
        <taxon>Acanthomorphata</taxon>
        <taxon>Carangaria</taxon>
        <taxon>Carangiformes</taxon>
        <taxon>Echeneidae</taxon>
        <taxon>Echeneis</taxon>
    </lineage>
</organism>
<reference evidence="11" key="1">
    <citation type="submission" date="2021-04" db="EMBL/GenBank/DDBJ databases">
        <authorList>
            <consortium name="Wellcome Sanger Institute Data Sharing"/>
        </authorList>
    </citation>
    <scope>NUCLEOTIDE SEQUENCE [LARGE SCALE GENOMIC DNA]</scope>
</reference>
<evidence type="ECO:0000256" key="9">
    <source>
        <dbReference type="SAM" id="Phobius"/>
    </source>
</evidence>
<evidence type="ECO:0000256" key="3">
    <source>
        <dbReference type="ARBA" id="ARBA00022989"/>
    </source>
</evidence>
<dbReference type="Ensembl" id="ENSENLT00000031518.1">
    <property type="protein sequence ID" value="ENSENLP00000030623.1"/>
    <property type="gene ID" value="ENSENLG00000013582.1"/>
</dbReference>
<dbReference type="OrthoDB" id="5962705at2759"/>
<reference evidence="11" key="3">
    <citation type="submission" date="2025-09" db="UniProtKB">
        <authorList>
            <consortium name="Ensembl"/>
        </authorList>
    </citation>
    <scope>IDENTIFICATION</scope>
</reference>
<dbReference type="PANTHER" id="PTHR24243">
    <property type="entry name" value="G-PROTEIN COUPLED RECEPTOR"/>
    <property type="match status" value="1"/>
</dbReference>
<evidence type="ECO:0000313" key="11">
    <source>
        <dbReference type="Ensembl" id="ENSENLP00000030623.1"/>
    </source>
</evidence>
<dbReference type="Gene3D" id="1.20.1070.10">
    <property type="entry name" value="Rhodopsin 7-helix transmembrane proteins"/>
    <property type="match status" value="1"/>
</dbReference>
<evidence type="ECO:0000256" key="2">
    <source>
        <dbReference type="ARBA" id="ARBA00022692"/>
    </source>
</evidence>
<feature type="transmembrane region" description="Helical" evidence="9">
    <location>
        <begin position="222"/>
        <end position="242"/>
    </location>
</feature>
<dbReference type="GO" id="GO:0005886">
    <property type="term" value="C:plasma membrane"/>
    <property type="evidence" value="ECO:0007669"/>
    <property type="project" value="TreeGrafter"/>
</dbReference>
<evidence type="ECO:0000256" key="8">
    <source>
        <dbReference type="RuleBase" id="RU000688"/>
    </source>
</evidence>
<dbReference type="PROSITE" id="PS00237">
    <property type="entry name" value="G_PROTEIN_RECEP_F1_1"/>
    <property type="match status" value="1"/>
</dbReference>
<feature type="transmembrane region" description="Helical" evidence="9">
    <location>
        <begin position="74"/>
        <end position="95"/>
    </location>
</feature>
<dbReference type="InterPro" id="IPR000276">
    <property type="entry name" value="GPCR_Rhodpsn"/>
</dbReference>
<evidence type="ECO:0000259" key="10">
    <source>
        <dbReference type="PROSITE" id="PS50262"/>
    </source>
</evidence>
<sequence length="422" mass="48332">MNLSERISFLFTCNVSPSETPQLNIGATKREPLAVAVPMTVFYSIIFLLGVSFSGMSILTLLLDARMRASGIRFYLLSLVISDILQLLTIPVTLYRYYWESYPWRLGQAVCKVYFMVRQVYCATTSWVIMTFTTERYAVICHTMWSVSSLKKSRLPCLLSVWIISLVSAVPFALVYDQARACILDYTATTQEDAFHVSTMCEMTEPDPAHIYKGALLLRAGFFFLVPLVSIFTLYLLILFYLKRNGHQRRKLGLTQLDVKGREDVQCNQNGKLLLNEKRALKLMGAVVVAFFVCNFPDIASSLMQVYVVVWSDTVLSVYTILKSYLSLPLWYINGALDPLLFCIASNTFRRACWRTLGRLRLRCYWNYARMSWLWQRGSSKETSPMARKGIDGKCHKERNTVVNTLGQMDVDSNDSPFQREL</sequence>
<feature type="transmembrane region" description="Helical" evidence="9">
    <location>
        <begin position="283"/>
        <end position="310"/>
    </location>
</feature>
<accession>A0A665VFX9</accession>
<dbReference type="OMA" id="DPLLFCI"/>
<evidence type="ECO:0000256" key="5">
    <source>
        <dbReference type="ARBA" id="ARBA00023136"/>
    </source>
</evidence>
<feature type="transmembrane region" description="Helical" evidence="9">
    <location>
        <begin position="155"/>
        <end position="176"/>
    </location>
</feature>
<evidence type="ECO:0000256" key="7">
    <source>
        <dbReference type="ARBA" id="ARBA00023224"/>
    </source>
</evidence>
<evidence type="ECO:0000256" key="1">
    <source>
        <dbReference type="ARBA" id="ARBA00004141"/>
    </source>
</evidence>
<dbReference type="RefSeq" id="XP_029377665.1">
    <property type="nucleotide sequence ID" value="XM_029521805.1"/>
</dbReference>
<protein>
    <submittedName>
        <fullName evidence="11">Pyrokinin-1 receptor-like</fullName>
    </submittedName>
</protein>
<dbReference type="Pfam" id="PF00001">
    <property type="entry name" value="7tm_1"/>
    <property type="match status" value="1"/>
</dbReference>
<keyword evidence="6 8" id="KW-0675">Receptor</keyword>
<keyword evidence="5 9" id="KW-0472">Membrane</keyword>